<evidence type="ECO:0000256" key="1">
    <source>
        <dbReference type="ARBA" id="ARBA00004138"/>
    </source>
</evidence>
<dbReference type="PANTHER" id="PTHR20899">
    <property type="entry name" value="PIERCE HOMOLOG"/>
    <property type="match status" value="1"/>
</dbReference>
<evidence type="ECO:0000256" key="4">
    <source>
        <dbReference type="ARBA" id="ARBA00023212"/>
    </source>
</evidence>
<keyword evidence="5" id="KW-0966">Cell projection</keyword>
<keyword evidence="4" id="KW-0206">Cytoskeleton</keyword>
<comment type="similarity">
    <text evidence="6">Belongs to the PIERCE1 family.</text>
</comment>
<protein>
    <submittedName>
        <fullName evidence="8">Uncharacterized protein</fullName>
    </submittedName>
</protein>
<reference evidence="8 9" key="1">
    <citation type="submission" date="2024-03" db="EMBL/GenBank/DDBJ databases">
        <title>The Acrasis kona genome and developmental transcriptomes reveal deep origins of eukaryotic multicellular pathways.</title>
        <authorList>
            <person name="Sheikh S."/>
            <person name="Fu C.-J."/>
            <person name="Brown M.W."/>
            <person name="Baldauf S.L."/>
        </authorList>
    </citation>
    <scope>NUCLEOTIDE SEQUENCE [LARGE SCALE GENOMIC DNA]</scope>
    <source>
        <strain evidence="8 9">ATCC MYA-3509</strain>
    </source>
</reference>
<dbReference type="AlphaFoldDB" id="A0AAW2ZKM0"/>
<evidence type="ECO:0000256" key="7">
    <source>
        <dbReference type="SAM" id="MobiDB-lite"/>
    </source>
</evidence>
<comment type="caution">
    <text evidence="8">The sequence shown here is derived from an EMBL/GenBank/DDBJ whole genome shotgun (WGS) entry which is preliminary data.</text>
</comment>
<dbReference type="Pfam" id="PF14892">
    <property type="entry name" value="PIRC1_2"/>
    <property type="match status" value="1"/>
</dbReference>
<accession>A0AAW2ZKM0</accession>
<dbReference type="GO" id="GO:0035082">
    <property type="term" value="P:axoneme assembly"/>
    <property type="evidence" value="ECO:0007669"/>
    <property type="project" value="InterPro"/>
</dbReference>
<keyword evidence="9" id="KW-1185">Reference proteome</keyword>
<feature type="region of interest" description="Disordered" evidence="7">
    <location>
        <begin position="1"/>
        <end position="35"/>
    </location>
</feature>
<dbReference type="PANTHER" id="PTHR20899:SF1">
    <property type="entry name" value="PIERCER OF MICROTUBULE WALL 1 PROTEIN"/>
    <property type="match status" value="1"/>
</dbReference>
<keyword evidence="3" id="KW-0963">Cytoplasm</keyword>
<dbReference type="Proteomes" id="UP001431209">
    <property type="component" value="Unassembled WGS sequence"/>
</dbReference>
<organism evidence="8 9">
    <name type="scientific">Acrasis kona</name>
    <dbReference type="NCBI Taxonomy" id="1008807"/>
    <lineage>
        <taxon>Eukaryota</taxon>
        <taxon>Discoba</taxon>
        <taxon>Heterolobosea</taxon>
        <taxon>Tetramitia</taxon>
        <taxon>Eutetramitia</taxon>
        <taxon>Acrasidae</taxon>
        <taxon>Acrasis</taxon>
    </lineage>
</organism>
<evidence type="ECO:0000256" key="3">
    <source>
        <dbReference type="ARBA" id="ARBA00022490"/>
    </source>
</evidence>
<evidence type="ECO:0000313" key="9">
    <source>
        <dbReference type="Proteomes" id="UP001431209"/>
    </source>
</evidence>
<dbReference type="EMBL" id="JAOPGA020001684">
    <property type="protein sequence ID" value="KAL0490398.1"/>
    <property type="molecule type" value="Genomic_DNA"/>
</dbReference>
<name>A0AAW2ZKM0_9EUKA</name>
<dbReference type="GO" id="GO:0005879">
    <property type="term" value="C:axonemal microtubule"/>
    <property type="evidence" value="ECO:0007669"/>
    <property type="project" value="InterPro"/>
</dbReference>
<evidence type="ECO:0000256" key="2">
    <source>
        <dbReference type="ARBA" id="ARBA00004245"/>
    </source>
</evidence>
<evidence type="ECO:0000256" key="5">
    <source>
        <dbReference type="ARBA" id="ARBA00023273"/>
    </source>
</evidence>
<evidence type="ECO:0000313" key="8">
    <source>
        <dbReference type="EMBL" id="KAL0490398.1"/>
    </source>
</evidence>
<gene>
    <name evidence="8" type="ORF">AKO1_003216</name>
</gene>
<feature type="compositionally biased region" description="Polar residues" evidence="7">
    <location>
        <begin position="26"/>
        <end position="35"/>
    </location>
</feature>
<comment type="subcellular location">
    <subcellularLocation>
        <location evidence="1">Cell projection</location>
        <location evidence="1">Cilium</location>
    </subcellularLocation>
    <subcellularLocation>
        <location evidence="2">Cytoplasm</location>
        <location evidence="2">Cytoskeleton</location>
    </subcellularLocation>
</comment>
<dbReference type="InterPro" id="IPR026507">
    <property type="entry name" value="PIRC1/2"/>
</dbReference>
<sequence length="119" mass="13212">MASTAKGSFEEDSVRSPTSPTSPTTENLDSTQPRQYFVTGTSTGLKGKAHPLYQTSNSKYGAQTVESIHKPHKYYGQSGNFTKEFVGGMYRDHSLNCNKTRNIVLPDPTFTTNEHFTNE</sequence>
<evidence type="ECO:0000256" key="6">
    <source>
        <dbReference type="ARBA" id="ARBA00038014"/>
    </source>
</evidence>
<proteinExistence type="inferred from homology"/>
<feature type="compositionally biased region" description="Low complexity" evidence="7">
    <location>
        <begin position="16"/>
        <end position="25"/>
    </location>
</feature>